<reference evidence="3" key="1">
    <citation type="journal article" date="2014" name="Int. J. Syst. Evol. Microbiol.">
        <title>Complete genome sequence of Corynebacterium casei LMG S-19264T (=DSM 44701T), isolated from a smear-ripened cheese.</title>
        <authorList>
            <consortium name="US DOE Joint Genome Institute (JGI-PGF)"/>
            <person name="Walter F."/>
            <person name="Albersmeier A."/>
            <person name="Kalinowski J."/>
            <person name="Ruckert C."/>
        </authorList>
    </citation>
    <scope>NUCLEOTIDE SEQUENCE</scope>
    <source>
        <strain evidence="3">CGMCC 1.12777</strain>
    </source>
</reference>
<dbReference type="Proteomes" id="UP000656813">
    <property type="component" value="Unassembled WGS sequence"/>
</dbReference>
<gene>
    <name evidence="3" type="ORF">GCM10007096_24560</name>
</gene>
<keyword evidence="1" id="KW-0547">Nucleotide-binding</keyword>
<keyword evidence="4" id="KW-1185">Reference proteome</keyword>
<feature type="domain" description="Acb2/Tad1 hairpin" evidence="2">
    <location>
        <begin position="45"/>
        <end position="103"/>
    </location>
</feature>
<dbReference type="AlphaFoldDB" id="A0A8J2ZWM7"/>
<evidence type="ECO:0000256" key="1">
    <source>
        <dbReference type="ARBA" id="ARBA00022741"/>
    </source>
</evidence>
<protein>
    <recommendedName>
        <fullName evidence="2">Acb2/Tad1 hairpin domain-containing protein</fullName>
    </recommendedName>
</protein>
<accession>A0A8J2ZWM7</accession>
<evidence type="ECO:0000259" key="2">
    <source>
        <dbReference type="Pfam" id="PF24729"/>
    </source>
</evidence>
<evidence type="ECO:0000313" key="4">
    <source>
        <dbReference type="Proteomes" id="UP000656813"/>
    </source>
</evidence>
<reference evidence="3" key="2">
    <citation type="submission" date="2020-09" db="EMBL/GenBank/DDBJ databases">
        <authorList>
            <person name="Sun Q."/>
            <person name="Zhou Y."/>
        </authorList>
    </citation>
    <scope>NUCLEOTIDE SEQUENCE</scope>
    <source>
        <strain evidence="3">CGMCC 1.12777</strain>
    </source>
</reference>
<dbReference type="InterPro" id="IPR056098">
    <property type="entry name" value="Acb2/Tad1_hairpin"/>
</dbReference>
<sequence>MAKVKHDLLTEKYTEVHHEDDFNFNAPHTFEVRKVDGNGYIEKVHFQEGAIKEHGVNGVMNEDLIAMVICRLDHFQNSEFACYENEMAYLKLEEALLWLRKRTMGREQRNVEGTHTI</sequence>
<proteinExistence type="predicted"/>
<dbReference type="EMBL" id="BMFV01000018">
    <property type="protein sequence ID" value="GGH83540.1"/>
    <property type="molecule type" value="Genomic_DNA"/>
</dbReference>
<dbReference type="RefSeq" id="WP_188497663.1">
    <property type="nucleotide sequence ID" value="NZ_BMFV01000018.1"/>
</dbReference>
<evidence type="ECO:0000313" key="3">
    <source>
        <dbReference type="EMBL" id="GGH83540.1"/>
    </source>
</evidence>
<dbReference type="Pfam" id="PF24729">
    <property type="entry name" value="Acb2_Tad1_hairpin"/>
    <property type="match status" value="1"/>
</dbReference>
<comment type="caution">
    <text evidence="3">The sequence shown here is derived from an EMBL/GenBank/DDBJ whole genome shotgun (WGS) entry which is preliminary data.</text>
</comment>
<name>A0A8J2ZWM7_9BACL</name>
<organism evidence="3 4">
    <name type="scientific">Pullulanibacillus pueri</name>
    <dbReference type="NCBI Taxonomy" id="1437324"/>
    <lineage>
        <taxon>Bacteria</taxon>
        <taxon>Bacillati</taxon>
        <taxon>Bacillota</taxon>
        <taxon>Bacilli</taxon>
        <taxon>Bacillales</taxon>
        <taxon>Sporolactobacillaceae</taxon>
        <taxon>Pullulanibacillus</taxon>
    </lineage>
</organism>